<comment type="similarity">
    <text evidence="7">Belongs to the major facilitator superfamily. Sugar transporter (TC 2.A.1.1) family. Trehalose transporter subfamily.</text>
</comment>
<dbReference type="FunFam" id="1.20.1250.20:FF:000055">
    <property type="entry name" value="Facilitated trehalose transporter Tret1-2 homolog"/>
    <property type="match status" value="1"/>
</dbReference>
<feature type="transmembrane region" description="Helical" evidence="8">
    <location>
        <begin position="242"/>
        <end position="263"/>
    </location>
</feature>
<evidence type="ECO:0000313" key="10">
    <source>
        <dbReference type="EMBL" id="KAK4876676.1"/>
    </source>
</evidence>
<feature type="transmembrane region" description="Helical" evidence="8">
    <location>
        <begin position="134"/>
        <end position="152"/>
    </location>
</feature>
<dbReference type="InterPro" id="IPR050549">
    <property type="entry name" value="MFS_Trehalose_Transporter"/>
</dbReference>
<feature type="transmembrane region" description="Helical" evidence="8">
    <location>
        <begin position="181"/>
        <end position="205"/>
    </location>
</feature>
<feature type="transmembrane region" description="Helical" evidence="8">
    <location>
        <begin position="85"/>
        <end position="107"/>
    </location>
</feature>
<keyword evidence="5 8" id="KW-0472">Membrane</keyword>
<feature type="transmembrane region" description="Helical" evidence="8">
    <location>
        <begin position="390"/>
        <end position="413"/>
    </location>
</feature>
<dbReference type="Proteomes" id="UP001353858">
    <property type="component" value="Unassembled WGS sequence"/>
</dbReference>
<evidence type="ECO:0000256" key="2">
    <source>
        <dbReference type="ARBA" id="ARBA00022475"/>
    </source>
</evidence>
<keyword evidence="11" id="KW-1185">Reference proteome</keyword>
<feature type="transmembrane region" description="Helical" evidence="8">
    <location>
        <begin position="217"/>
        <end position="236"/>
    </location>
</feature>
<keyword evidence="2" id="KW-1003">Cell membrane</keyword>
<keyword evidence="3 8" id="KW-0812">Transmembrane</keyword>
<dbReference type="InterPro" id="IPR020846">
    <property type="entry name" value="MFS_dom"/>
</dbReference>
<evidence type="ECO:0000259" key="9">
    <source>
        <dbReference type="PROSITE" id="PS50850"/>
    </source>
</evidence>
<feature type="transmembrane region" description="Helical" evidence="8">
    <location>
        <begin position="364"/>
        <end position="384"/>
    </location>
</feature>
<dbReference type="PROSITE" id="PS00216">
    <property type="entry name" value="SUGAR_TRANSPORT_1"/>
    <property type="match status" value="2"/>
</dbReference>
<dbReference type="EMBL" id="JARPUR010000004">
    <property type="protein sequence ID" value="KAK4876676.1"/>
    <property type="molecule type" value="Genomic_DNA"/>
</dbReference>
<evidence type="ECO:0000256" key="3">
    <source>
        <dbReference type="ARBA" id="ARBA00022692"/>
    </source>
</evidence>
<dbReference type="Gene3D" id="1.20.1250.20">
    <property type="entry name" value="MFS general substrate transporter like domains"/>
    <property type="match status" value="1"/>
</dbReference>
<proteinExistence type="inferred from homology"/>
<name>A0AAN7S819_9COLE</name>
<feature type="domain" description="Major facilitator superfamily (MFS) profile" evidence="9">
    <location>
        <begin position="90"/>
        <end position="517"/>
    </location>
</feature>
<keyword evidence="4 8" id="KW-1133">Transmembrane helix</keyword>
<feature type="transmembrane region" description="Helical" evidence="8">
    <location>
        <begin position="420"/>
        <end position="441"/>
    </location>
</feature>
<evidence type="ECO:0000256" key="8">
    <source>
        <dbReference type="SAM" id="Phobius"/>
    </source>
</evidence>
<feature type="transmembrane region" description="Helical" evidence="8">
    <location>
        <begin position="491"/>
        <end position="513"/>
    </location>
</feature>
<feature type="transmembrane region" description="Helical" evidence="8">
    <location>
        <begin position="461"/>
        <end position="479"/>
    </location>
</feature>
<dbReference type="InterPro" id="IPR005828">
    <property type="entry name" value="MFS_sugar_transport-like"/>
</dbReference>
<comment type="subcellular location">
    <subcellularLocation>
        <location evidence="1">Cell membrane</location>
        <topology evidence="1">Multi-pass membrane protein</topology>
    </subcellularLocation>
</comment>
<dbReference type="PANTHER" id="PTHR48021:SF46">
    <property type="entry name" value="MAJOR FACILITATOR SUPERFAMILY (MFS) PROFILE DOMAIN-CONTAINING PROTEIN"/>
    <property type="match status" value="1"/>
</dbReference>
<dbReference type="PANTHER" id="PTHR48021">
    <property type="match status" value="1"/>
</dbReference>
<gene>
    <name evidence="10" type="ORF">RN001_009182</name>
</gene>
<dbReference type="SUPFAM" id="SSF103473">
    <property type="entry name" value="MFS general substrate transporter"/>
    <property type="match status" value="1"/>
</dbReference>
<comment type="caution">
    <text evidence="10">The sequence shown here is derived from an EMBL/GenBank/DDBJ whole genome shotgun (WGS) entry which is preliminary data.</text>
</comment>
<sequence>MKLRDLTNDQRRLADKFFNGIPSAYPSSPSSKLSPTSAPPHHLLLRNSQSSNEHHFQNQRLNNKGSCAEINQTNKFSKVINRNYLYQYLATLSGSLSVLSCGINLGWTSPYLPQILNGTYPDIVMTPTEGSWCAVMPLIATPIGALIGALLVDKMGRKLTTLLMAPYTFLMFIFLAFVNNVMIICLIRFVIGIVEGVLYTTLPMYLGEISSPAIRGILNASVGFGALLGTLLINILGFYYPIFTSSLICSLIPLIHLFTFMWMPESPYYLIKRNRNEEAREVLKTLRGTQDVDEEMVLLCQAVARQELVKKAKFTELFTVKSNLQAVFIFSILCMTRKFSGNNPFLFYTAKIFQTAEGSLDPRLSVIIFLSIQIVTAMIALYLLDRLGRRPIIMISTAVCIVTLAITGTYFFFKEQIPSYVANLGWLPITVLTLYIIFYNIGLELSPIVYVGELFPTNVKAIALGFAETFSAINSIITAKLFHFLTDSHGMYLPFWIFSACCAVGLVFIVKFVPETKNKTLEEIQSDLMKKSKKLDL</sequence>
<dbReference type="InterPro" id="IPR005829">
    <property type="entry name" value="Sugar_transporter_CS"/>
</dbReference>
<dbReference type="GO" id="GO:0022857">
    <property type="term" value="F:transmembrane transporter activity"/>
    <property type="evidence" value="ECO:0007669"/>
    <property type="project" value="InterPro"/>
</dbReference>
<protein>
    <recommendedName>
        <fullName evidence="9">Major facilitator superfamily (MFS) profile domain-containing protein</fullName>
    </recommendedName>
</protein>
<evidence type="ECO:0000256" key="1">
    <source>
        <dbReference type="ARBA" id="ARBA00004651"/>
    </source>
</evidence>
<organism evidence="10 11">
    <name type="scientific">Aquatica leii</name>
    <dbReference type="NCBI Taxonomy" id="1421715"/>
    <lineage>
        <taxon>Eukaryota</taxon>
        <taxon>Metazoa</taxon>
        <taxon>Ecdysozoa</taxon>
        <taxon>Arthropoda</taxon>
        <taxon>Hexapoda</taxon>
        <taxon>Insecta</taxon>
        <taxon>Pterygota</taxon>
        <taxon>Neoptera</taxon>
        <taxon>Endopterygota</taxon>
        <taxon>Coleoptera</taxon>
        <taxon>Polyphaga</taxon>
        <taxon>Elateriformia</taxon>
        <taxon>Elateroidea</taxon>
        <taxon>Lampyridae</taxon>
        <taxon>Luciolinae</taxon>
        <taxon>Aquatica</taxon>
    </lineage>
</organism>
<reference evidence="11" key="1">
    <citation type="submission" date="2023-01" db="EMBL/GenBank/DDBJ databases">
        <title>Key to firefly adult light organ development and bioluminescence: homeobox transcription factors regulate luciferase expression and transportation to peroxisome.</title>
        <authorList>
            <person name="Fu X."/>
        </authorList>
    </citation>
    <scope>NUCLEOTIDE SEQUENCE [LARGE SCALE GENOMIC DNA]</scope>
</reference>
<dbReference type="Pfam" id="PF00083">
    <property type="entry name" value="Sugar_tr"/>
    <property type="match status" value="1"/>
</dbReference>
<evidence type="ECO:0000256" key="7">
    <source>
        <dbReference type="ARBA" id="ARBA00024348"/>
    </source>
</evidence>
<dbReference type="PROSITE" id="PS50850">
    <property type="entry name" value="MFS"/>
    <property type="match status" value="1"/>
</dbReference>
<evidence type="ECO:0000313" key="11">
    <source>
        <dbReference type="Proteomes" id="UP001353858"/>
    </source>
</evidence>
<evidence type="ECO:0000256" key="4">
    <source>
        <dbReference type="ARBA" id="ARBA00022989"/>
    </source>
</evidence>
<dbReference type="GO" id="GO:0005886">
    <property type="term" value="C:plasma membrane"/>
    <property type="evidence" value="ECO:0007669"/>
    <property type="project" value="UniProtKB-SubCell"/>
</dbReference>
<evidence type="ECO:0000256" key="6">
    <source>
        <dbReference type="ARBA" id="ARBA00023180"/>
    </source>
</evidence>
<dbReference type="InterPro" id="IPR036259">
    <property type="entry name" value="MFS_trans_sf"/>
</dbReference>
<keyword evidence="6" id="KW-0325">Glycoprotein</keyword>
<accession>A0AAN7S819</accession>
<dbReference type="AlphaFoldDB" id="A0AAN7S819"/>
<evidence type="ECO:0000256" key="5">
    <source>
        <dbReference type="ARBA" id="ARBA00023136"/>
    </source>
</evidence>